<dbReference type="AlphaFoldDB" id="A0A329MHS6"/>
<dbReference type="InterPro" id="IPR027417">
    <property type="entry name" value="P-loop_NTPase"/>
</dbReference>
<keyword evidence="9" id="KW-1278">Translocase</keyword>
<feature type="transmembrane region" description="Helical" evidence="13">
    <location>
        <begin position="454"/>
        <end position="472"/>
    </location>
</feature>
<dbReference type="SMART" id="SM00382">
    <property type="entry name" value="AAA"/>
    <property type="match status" value="1"/>
</dbReference>
<evidence type="ECO:0000256" key="13">
    <source>
        <dbReference type="SAM" id="Phobius"/>
    </source>
</evidence>
<dbReference type="PANTHER" id="PTHR43553:SF27">
    <property type="entry name" value="ENERGY-COUPLING FACTOR TRANSPORTER ATP-BINDING PROTEIN ECFA2"/>
    <property type="match status" value="1"/>
</dbReference>
<dbReference type="PANTHER" id="PTHR43553">
    <property type="entry name" value="HEAVY METAL TRANSPORTER"/>
    <property type="match status" value="1"/>
</dbReference>
<keyword evidence="10 13" id="KW-1133">Transmembrane helix</keyword>
<comment type="similarity">
    <text evidence="3">Belongs to the ABC transporter superfamily.</text>
</comment>
<dbReference type="EMBL" id="QMFB01000014">
    <property type="protein sequence ID" value="RAV18926.1"/>
    <property type="molecule type" value="Genomic_DNA"/>
</dbReference>
<dbReference type="InterPro" id="IPR015856">
    <property type="entry name" value="ABC_transpr_CbiO/EcfA_su"/>
</dbReference>
<evidence type="ECO:0000256" key="9">
    <source>
        <dbReference type="ARBA" id="ARBA00022967"/>
    </source>
</evidence>
<keyword evidence="11 13" id="KW-0472">Membrane</keyword>
<accession>A0A329MHS6</accession>
<comment type="caution">
    <text evidence="15">The sequence shown here is derived from an EMBL/GenBank/DDBJ whole genome shotgun (WGS) entry which is preliminary data.</text>
</comment>
<comment type="subcellular location">
    <subcellularLocation>
        <location evidence="2">Cell membrane</location>
        <topology evidence="2">Peripheral membrane protein</topology>
    </subcellularLocation>
    <subcellularLocation>
        <location evidence="1">Membrane</location>
        <topology evidence="1">Multi-pass membrane protein</topology>
    </subcellularLocation>
</comment>
<keyword evidence="8" id="KW-0067">ATP-binding</keyword>
<dbReference type="PROSITE" id="PS50893">
    <property type="entry name" value="ABC_TRANSPORTER_2"/>
    <property type="match status" value="1"/>
</dbReference>
<reference evidence="15 16" key="1">
    <citation type="journal article" date="2009" name="Int. J. Syst. Evol. Microbiol.">
        <title>Paenibacillus contaminans sp. nov., isolated from a contaminated laboratory plate.</title>
        <authorList>
            <person name="Chou J.H."/>
            <person name="Lee J.H."/>
            <person name="Lin M.C."/>
            <person name="Chang P.S."/>
            <person name="Arun A.B."/>
            <person name="Young C.C."/>
            <person name="Chen W.M."/>
        </authorList>
    </citation>
    <scope>NUCLEOTIDE SEQUENCE [LARGE SCALE GENOMIC DNA]</scope>
    <source>
        <strain evidence="15 16">CKOBP-6</strain>
    </source>
</reference>
<dbReference type="GO" id="GO:0016887">
    <property type="term" value="F:ATP hydrolysis activity"/>
    <property type="evidence" value="ECO:0007669"/>
    <property type="project" value="InterPro"/>
</dbReference>
<keyword evidence="7" id="KW-0547">Nucleotide-binding</keyword>
<evidence type="ECO:0000256" key="5">
    <source>
        <dbReference type="ARBA" id="ARBA00022475"/>
    </source>
</evidence>
<dbReference type="CDD" id="cd03225">
    <property type="entry name" value="ABC_cobalt_CbiO_domain1"/>
    <property type="match status" value="1"/>
</dbReference>
<dbReference type="InterPro" id="IPR003593">
    <property type="entry name" value="AAA+_ATPase"/>
</dbReference>
<evidence type="ECO:0000256" key="6">
    <source>
        <dbReference type="ARBA" id="ARBA00022692"/>
    </source>
</evidence>
<feature type="compositionally biased region" description="Low complexity" evidence="12">
    <location>
        <begin position="314"/>
        <end position="328"/>
    </location>
</feature>
<keyword evidence="6 13" id="KW-0812">Transmembrane</keyword>
<evidence type="ECO:0000256" key="3">
    <source>
        <dbReference type="ARBA" id="ARBA00005417"/>
    </source>
</evidence>
<evidence type="ECO:0000313" key="16">
    <source>
        <dbReference type="Proteomes" id="UP000250369"/>
    </source>
</evidence>
<evidence type="ECO:0000256" key="1">
    <source>
        <dbReference type="ARBA" id="ARBA00004141"/>
    </source>
</evidence>
<keyword evidence="16" id="KW-1185">Reference proteome</keyword>
<dbReference type="InterPro" id="IPR050095">
    <property type="entry name" value="ECF_ABC_transporter_ATP-bd"/>
</dbReference>
<dbReference type="CDD" id="cd16914">
    <property type="entry name" value="EcfT"/>
    <property type="match status" value="1"/>
</dbReference>
<dbReference type="RefSeq" id="WP_113033133.1">
    <property type="nucleotide sequence ID" value="NZ_QMFB01000014.1"/>
</dbReference>
<evidence type="ECO:0000259" key="14">
    <source>
        <dbReference type="PROSITE" id="PS50893"/>
    </source>
</evidence>
<dbReference type="OrthoDB" id="2035889at2"/>
<dbReference type="InterPro" id="IPR003339">
    <property type="entry name" value="ABC/ECF_trnsptr_transmembrane"/>
</dbReference>
<dbReference type="SUPFAM" id="SSF52540">
    <property type="entry name" value="P-loop containing nucleoside triphosphate hydrolases"/>
    <property type="match status" value="1"/>
</dbReference>
<dbReference type="Pfam" id="PF02361">
    <property type="entry name" value="CbiQ"/>
    <property type="match status" value="1"/>
</dbReference>
<proteinExistence type="inferred from homology"/>
<feature type="transmembrane region" description="Helical" evidence="13">
    <location>
        <begin position="415"/>
        <end position="434"/>
    </location>
</feature>
<keyword evidence="5" id="KW-1003">Cell membrane</keyword>
<dbReference type="GO" id="GO:0042626">
    <property type="term" value="F:ATPase-coupled transmembrane transporter activity"/>
    <property type="evidence" value="ECO:0007669"/>
    <property type="project" value="TreeGrafter"/>
</dbReference>
<protein>
    <recommendedName>
        <fullName evidence="14">ABC transporter domain-containing protein</fullName>
    </recommendedName>
</protein>
<evidence type="ECO:0000256" key="4">
    <source>
        <dbReference type="ARBA" id="ARBA00022448"/>
    </source>
</evidence>
<feature type="transmembrane region" description="Helical" evidence="13">
    <location>
        <begin position="586"/>
        <end position="604"/>
    </location>
</feature>
<feature type="domain" description="ABC transporter" evidence="14">
    <location>
        <begin position="3"/>
        <end position="233"/>
    </location>
</feature>
<dbReference type="Pfam" id="PF00005">
    <property type="entry name" value="ABC_tran"/>
    <property type="match status" value="1"/>
</dbReference>
<sequence length="605" mass="64514">MTIVVEGVSASVSGANGAKQVLYDVDCRFETGQITLLVGRTGSGKSTLLQTVAGLIETGGGKITFEEERGASGVGIVFQYPEHQLFARTVQSELEYTLRPFRLSKAESEGRIRTALERVKLSASVLERSPFTLSGGEKRKLALASTFVAEPDWLLLDEPSASLDTEGVEWLTAAVREWSARKNGGVIIATHDLDAFLPLANKVILLREGRISAEASPAELARSPQPLFDAGIGLASSMRTALSLGKHGIAVELAADVPPMTPAAMADAIWQASRKRLLATKEPEHEAVAAAAQTRIPYGAESLAYPQSPGSRAAVAAAEPAADGAESVQESARTAEKARSAADQGESGAGMSGAGESLARRLDPRTKWLVSMLVSIGILLQDRWLGIGVSAICTVVLVLLSGAPFRPLWRWTKPFLYFSLFSVGFSGLQLSFGTESSGFEIGFAAETALLTLRQFAKIALVMIVGLLFTFTTTQMQMKRALEITFGALEKWKLPVSAFALGASLLLRFIPIISQEADRLKLAVRARSASFSKGKPLRLRDAPAFVIPLLLSVLQNAEDLSVAMEARGYRIAGQRRTSALKLRLGRLDVKAVALGAALLAVLIAAA</sequence>
<evidence type="ECO:0000256" key="11">
    <source>
        <dbReference type="ARBA" id="ARBA00023136"/>
    </source>
</evidence>
<evidence type="ECO:0000256" key="8">
    <source>
        <dbReference type="ARBA" id="ARBA00022840"/>
    </source>
</evidence>
<name>A0A329MHS6_9BACL</name>
<dbReference type="PROSITE" id="PS00211">
    <property type="entry name" value="ABC_TRANSPORTER_1"/>
    <property type="match status" value="1"/>
</dbReference>
<evidence type="ECO:0000256" key="12">
    <source>
        <dbReference type="SAM" id="MobiDB-lite"/>
    </source>
</evidence>
<gene>
    <name evidence="15" type="ORF">DQG23_22490</name>
</gene>
<dbReference type="InterPro" id="IPR017871">
    <property type="entry name" value="ABC_transporter-like_CS"/>
</dbReference>
<feature type="region of interest" description="Disordered" evidence="12">
    <location>
        <begin position="314"/>
        <end position="356"/>
    </location>
</feature>
<dbReference type="InterPro" id="IPR003439">
    <property type="entry name" value="ABC_transporter-like_ATP-bd"/>
</dbReference>
<dbReference type="GO" id="GO:0005524">
    <property type="term" value="F:ATP binding"/>
    <property type="evidence" value="ECO:0007669"/>
    <property type="project" value="UniProtKB-KW"/>
</dbReference>
<dbReference type="GO" id="GO:0043190">
    <property type="term" value="C:ATP-binding cassette (ABC) transporter complex"/>
    <property type="evidence" value="ECO:0007669"/>
    <property type="project" value="TreeGrafter"/>
</dbReference>
<keyword evidence="4" id="KW-0813">Transport</keyword>
<dbReference type="Gene3D" id="3.40.50.300">
    <property type="entry name" value="P-loop containing nucleotide triphosphate hydrolases"/>
    <property type="match status" value="1"/>
</dbReference>
<evidence type="ECO:0000256" key="7">
    <source>
        <dbReference type="ARBA" id="ARBA00022741"/>
    </source>
</evidence>
<evidence type="ECO:0000256" key="10">
    <source>
        <dbReference type="ARBA" id="ARBA00022989"/>
    </source>
</evidence>
<evidence type="ECO:0000256" key="2">
    <source>
        <dbReference type="ARBA" id="ARBA00004202"/>
    </source>
</evidence>
<feature type="transmembrane region" description="Helical" evidence="13">
    <location>
        <begin position="384"/>
        <end position="403"/>
    </location>
</feature>
<organism evidence="15 16">
    <name type="scientific">Paenibacillus contaminans</name>
    <dbReference type="NCBI Taxonomy" id="450362"/>
    <lineage>
        <taxon>Bacteria</taxon>
        <taxon>Bacillati</taxon>
        <taxon>Bacillota</taxon>
        <taxon>Bacilli</taxon>
        <taxon>Bacillales</taxon>
        <taxon>Paenibacillaceae</taxon>
        <taxon>Paenibacillus</taxon>
    </lineage>
</organism>
<evidence type="ECO:0000313" key="15">
    <source>
        <dbReference type="EMBL" id="RAV18926.1"/>
    </source>
</evidence>
<dbReference type="Proteomes" id="UP000250369">
    <property type="component" value="Unassembled WGS sequence"/>
</dbReference>